<evidence type="ECO:0000256" key="2">
    <source>
        <dbReference type="SAM" id="SignalP"/>
    </source>
</evidence>
<feature type="signal peptide" evidence="2">
    <location>
        <begin position="1"/>
        <end position="20"/>
    </location>
</feature>
<dbReference type="SUPFAM" id="SSF53474">
    <property type="entry name" value="alpha/beta-Hydrolases"/>
    <property type="match status" value="1"/>
</dbReference>
<reference evidence="3 4" key="1">
    <citation type="journal article" date="2018" name="Mol. Biol. Evol.">
        <title>Broad Genomic Sampling Reveals a Smut Pathogenic Ancestry of the Fungal Clade Ustilaginomycotina.</title>
        <authorList>
            <person name="Kijpornyongpan T."/>
            <person name="Mondo S.J."/>
            <person name="Barry K."/>
            <person name="Sandor L."/>
            <person name="Lee J."/>
            <person name="Lipzen A."/>
            <person name="Pangilinan J."/>
            <person name="LaButti K."/>
            <person name="Hainaut M."/>
            <person name="Henrissat B."/>
            <person name="Grigoriev I.V."/>
            <person name="Spatafora J.W."/>
            <person name="Aime M.C."/>
        </authorList>
    </citation>
    <scope>NUCLEOTIDE SEQUENCE [LARGE SCALE GENOMIC DNA]</scope>
    <source>
        <strain evidence="3 4">MCA 3882</strain>
    </source>
</reference>
<organism evidence="3 4">
    <name type="scientific">Meira miltonrushii</name>
    <dbReference type="NCBI Taxonomy" id="1280837"/>
    <lineage>
        <taxon>Eukaryota</taxon>
        <taxon>Fungi</taxon>
        <taxon>Dikarya</taxon>
        <taxon>Basidiomycota</taxon>
        <taxon>Ustilaginomycotina</taxon>
        <taxon>Exobasidiomycetes</taxon>
        <taxon>Exobasidiales</taxon>
        <taxon>Brachybasidiaceae</taxon>
        <taxon>Meira</taxon>
    </lineage>
</organism>
<dbReference type="STRING" id="1280837.A0A316V829"/>
<dbReference type="RefSeq" id="XP_025353978.1">
    <property type="nucleotide sequence ID" value="XM_025499106.1"/>
</dbReference>
<keyword evidence="2" id="KW-0732">Signal</keyword>
<feature type="region of interest" description="Disordered" evidence="1">
    <location>
        <begin position="418"/>
        <end position="457"/>
    </location>
</feature>
<sequence length="483" mass="51131">MRLSTFALTAALVSTPFTTALESSFKQKLAHRSLVSLESRDPTGNFDQLYLASNYQNGSTAPGAAANDNAGQQVVVGGTGADDDSQRPGCDTIFINTAAVNGSDTGGWTEIPNVLGFYVDRNITYGTATMPVFVEANKDLTKVKRVIIGQPGKPRDAWKYSNLFRNSLNCAVANTSMAVQWNDVLVTAPVWLDMDDHNAGAGNPTDLYFSDGGWNQGSKAQGPGNADASSFEVLDSLVTRFANQSEFPALTSIIVAGHSLGGSVSQRYAMLRNNDSSTEALVSYWVGNPGAYVWPSPQRPVTPSNTSCASEVDDWSYGVAGGLPAYVKGKPAPDTFYARYRTRRIQYALGLADFGPGDTHCEAQYQGSSHLNRGQNMQKALQAMAGGMPSTQSFNYVPNTSHEDYLMMSDPNSQSYLFVEGLTDPRPSGTASSSSGGSSNSKSGSKSGSSSGGSNSLKSGAGVLESMQGLMLSIVFVVACIVL</sequence>
<dbReference type="InterPro" id="IPR029058">
    <property type="entry name" value="AB_hydrolase_fold"/>
</dbReference>
<accession>A0A316V829</accession>
<protein>
    <recommendedName>
        <fullName evidence="5">Alpha/beta-hydrolase</fullName>
    </recommendedName>
</protein>
<feature type="compositionally biased region" description="Low complexity" evidence="1">
    <location>
        <begin position="428"/>
        <end position="457"/>
    </location>
</feature>
<dbReference type="EMBL" id="KZ819604">
    <property type="protein sequence ID" value="PWN33676.1"/>
    <property type="molecule type" value="Genomic_DNA"/>
</dbReference>
<evidence type="ECO:0008006" key="5">
    <source>
        <dbReference type="Google" id="ProtNLM"/>
    </source>
</evidence>
<dbReference type="OrthoDB" id="5985073at2759"/>
<dbReference type="Proteomes" id="UP000245771">
    <property type="component" value="Unassembled WGS sequence"/>
</dbReference>
<dbReference type="GeneID" id="37020887"/>
<evidence type="ECO:0000313" key="4">
    <source>
        <dbReference type="Proteomes" id="UP000245771"/>
    </source>
</evidence>
<keyword evidence="4" id="KW-1185">Reference proteome</keyword>
<evidence type="ECO:0000256" key="1">
    <source>
        <dbReference type="SAM" id="MobiDB-lite"/>
    </source>
</evidence>
<proteinExistence type="predicted"/>
<evidence type="ECO:0000313" key="3">
    <source>
        <dbReference type="EMBL" id="PWN33676.1"/>
    </source>
</evidence>
<dbReference type="AlphaFoldDB" id="A0A316V829"/>
<dbReference type="Gene3D" id="3.40.50.1820">
    <property type="entry name" value="alpha/beta hydrolase"/>
    <property type="match status" value="1"/>
</dbReference>
<feature type="chain" id="PRO_5016329017" description="Alpha/beta-hydrolase" evidence="2">
    <location>
        <begin position="21"/>
        <end position="483"/>
    </location>
</feature>
<dbReference type="InParanoid" id="A0A316V829"/>
<dbReference type="PANTHER" id="PTHR35560:SF3">
    <property type="entry name" value="PEPTIDASE S9 PROLYL OLIGOPEPTIDASE CATALYTIC DOMAIN-CONTAINING PROTEIN"/>
    <property type="match status" value="1"/>
</dbReference>
<dbReference type="PANTHER" id="PTHR35560">
    <property type="entry name" value="BLL0132 PROTEIN"/>
    <property type="match status" value="1"/>
</dbReference>
<name>A0A316V829_9BASI</name>
<gene>
    <name evidence="3" type="ORF">FA14DRAFT_161411</name>
</gene>